<name>A0AAC9MY25_9PSEU</name>
<dbReference type="InterPro" id="IPR011701">
    <property type="entry name" value="MFS"/>
</dbReference>
<protein>
    <submittedName>
        <fullName evidence="7">Arabinose efflux permease family protein</fullName>
    </submittedName>
</protein>
<feature type="transmembrane region" description="Helical" evidence="5">
    <location>
        <begin position="357"/>
        <end position="375"/>
    </location>
</feature>
<accession>A0AAC9MY25</accession>
<keyword evidence="3 5" id="KW-1133">Transmembrane helix</keyword>
<feature type="transmembrane region" description="Helical" evidence="5">
    <location>
        <begin position="176"/>
        <end position="196"/>
    </location>
</feature>
<dbReference type="PANTHER" id="PTHR23534">
    <property type="entry name" value="MFS PERMEASE"/>
    <property type="match status" value="1"/>
</dbReference>
<feature type="transmembrane region" description="Helical" evidence="5">
    <location>
        <begin position="55"/>
        <end position="78"/>
    </location>
</feature>
<organism evidence="7 8">
    <name type="scientific">Actinoalloteichus hymeniacidonis</name>
    <dbReference type="NCBI Taxonomy" id="340345"/>
    <lineage>
        <taxon>Bacteria</taxon>
        <taxon>Bacillati</taxon>
        <taxon>Actinomycetota</taxon>
        <taxon>Actinomycetes</taxon>
        <taxon>Pseudonocardiales</taxon>
        <taxon>Pseudonocardiaceae</taxon>
        <taxon>Actinoalloteichus</taxon>
    </lineage>
</organism>
<feature type="transmembrane region" description="Helical" evidence="5">
    <location>
        <begin position="260"/>
        <end position="282"/>
    </location>
</feature>
<sequence>MTGIPTGWRRYAGFGIGRSNWLLVAAQTCYFMGTTIDMTLTAIVGLSLAPTPALATVPLASITVVGMFASIAAGLLAGRFGYVRVMIGCALMAVFGAGVSVFAVTTESFLLLCCGTALAGAYRPIGGYIRYMAADRAPAGQRERVLSFVLYGGLVAAFIGPFMATTSAGFFAVRYTGAYMMVGVYAVLIILLLLALRATDVGPKVEVEKPTPLPVSEVRGKREFRIGLLVLASAGGMMTMIMAVGPLGSHHAEHAPTLGAAIIQWHLVGMFAPGIISGNVLARIGAYRTAIIGVALFLAGAISGVLGDEFVHFLLALTFNGIGWNFLYLAGTTLLVRCYPPGRGARIQAVAEGVRSATAVAASLSASTIFVFLGWQGTNVPVLVLSVLLLVVLLVVYRTSARASGDVVHSEAKES</sequence>
<evidence type="ECO:0000259" key="6">
    <source>
        <dbReference type="PROSITE" id="PS50850"/>
    </source>
</evidence>
<dbReference type="PROSITE" id="PS50850">
    <property type="entry name" value="MFS"/>
    <property type="match status" value="1"/>
</dbReference>
<keyword evidence="8" id="KW-1185">Reference proteome</keyword>
<feature type="transmembrane region" description="Helical" evidence="5">
    <location>
        <begin position="381"/>
        <end position="397"/>
    </location>
</feature>
<feature type="transmembrane region" description="Helical" evidence="5">
    <location>
        <begin position="226"/>
        <end position="248"/>
    </location>
</feature>
<feature type="transmembrane region" description="Helical" evidence="5">
    <location>
        <begin position="145"/>
        <end position="164"/>
    </location>
</feature>
<dbReference type="PANTHER" id="PTHR23534:SF1">
    <property type="entry name" value="MAJOR FACILITATOR SUPERFAMILY PROTEIN"/>
    <property type="match status" value="1"/>
</dbReference>
<reference evidence="8" key="1">
    <citation type="submission" date="2016-03" db="EMBL/GenBank/DDBJ databases">
        <title>Complete genome sequence of the type strain Actinoalloteichus hymeniacidonis DSM 45092.</title>
        <authorList>
            <person name="Schaffert L."/>
            <person name="Albersmeier A."/>
            <person name="Winkler A."/>
            <person name="Kalinowski J."/>
            <person name="Zotchev S."/>
            <person name="Ruckert C."/>
        </authorList>
    </citation>
    <scope>NUCLEOTIDE SEQUENCE [LARGE SCALE GENOMIC DNA]</scope>
    <source>
        <strain evidence="8">HPA177(T) (DSM 45092(T))</strain>
    </source>
</reference>
<evidence type="ECO:0000256" key="3">
    <source>
        <dbReference type="ARBA" id="ARBA00022989"/>
    </source>
</evidence>
<dbReference type="KEGG" id="ahm:TL08_15820"/>
<proteinExistence type="predicted"/>
<dbReference type="Proteomes" id="UP000095210">
    <property type="component" value="Chromosome"/>
</dbReference>
<evidence type="ECO:0000256" key="4">
    <source>
        <dbReference type="ARBA" id="ARBA00023136"/>
    </source>
</evidence>
<dbReference type="GO" id="GO:0022857">
    <property type="term" value="F:transmembrane transporter activity"/>
    <property type="evidence" value="ECO:0007669"/>
    <property type="project" value="InterPro"/>
</dbReference>
<dbReference type="InterPro" id="IPR020846">
    <property type="entry name" value="MFS_dom"/>
</dbReference>
<evidence type="ECO:0000256" key="2">
    <source>
        <dbReference type="ARBA" id="ARBA00022692"/>
    </source>
</evidence>
<feature type="transmembrane region" description="Helical" evidence="5">
    <location>
        <begin position="289"/>
        <end position="307"/>
    </location>
</feature>
<dbReference type="GO" id="GO:0005886">
    <property type="term" value="C:plasma membrane"/>
    <property type="evidence" value="ECO:0007669"/>
    <property type="project" value="UniProtKB-SubCell"/>
</dbReference>
<dbReference type="Pfam" id="PF07690">
    <property type="entry name" value="MFS_1"/>
    <property type="match status" value="1"/>
</dbReference>
<evidence type="ECO:0000256" key="1">
    <source>
        <dbReference type="ARBA" id="ARBA00004651"/>
    </source>
</evidence>
<evidence type="ECO:0000256" key="5">
    <source>
        <dbReference type="SAM" id="Phobius"/>
    </source>
</evidence>
<dbReference type="EMBL" id="CP014859">
    <property type="protein sequence ID" value="AOS63973.1"/>
    <property type="molecule type" value="Genomic_DNA"/>
</dbReference>
<keyword evidence="4 5" id="KW-0472">Membrane</keyword>
<evidence type="ECO:0000313" key="8">
    <source>
        <dbReference type="Proteomes" id="UP000095210"/>
    </source>
</evidence>
<feature type="transmembrane region" description="Helical" evidence="5">
    <location>
        <begin position="109"/>
        <end position="133"/>
    </location>
</feature>
<feature type="transmembrane region" description="Helical" evidence="5">
    <location>
        <begin position="85"/>
        <end position="103"/>
    </location>
</feature>
<evidence type="ECO:0000313" key="7">
    <source>
        <dbReference type="EMBL" id="AOS63973.1"/>
    </source>
</evidence>
<dbReference type="AlphaFoldDB" id="A0AAC9MY25"/>
<comment type="subcellular location">
    <subcellularLocation>
        <location evidence="1">Cell membrane</location>
        <topology evidence="1">Multi-pass membrane protein</topology>
    </subcellularLocation>
</comment>
<dbReference type="RefSeq" id="WP_069849983.1">
    <property type="nucleotide sequence ID" value="NZ_CP014859.1"/>
</dbReference>
<feature type="domain" description="Major facilitator superfamily (MFS) profile" evidence="6">
    <location>
        <begin position="186"/>
        <end position="415"/>
    </location>
</feature>
<feature type="transmembrane region" description="Helical" evidence="5">
    <location>
        <begin position="313"/>
        <end position="336"/>
    </location>
</feature>
<gene>
    <name evidence="7" type="ORF">TL08_15820</name>
</gene>
<dbReference type="InterPro" id="IPR036259">
    <property type="entry name" value="MFS_trans_sf"/>
</dbReference>
<keyword evidence="2 5" id="KW-0812">Transmembrane</keyword>
<dbReference type="SUPFAM" id="SSF103473">
    <property type="entry name" value="MFS general substrate transporter"/>
    <property type="match status" value="1"/>
</dbReference>
<dbReference type="Gene3D" id="1.20.1250.20">
    <property type="entry name" value="MFS general substrate transporter like domains"/>
    <property type="match status" value="1"/>
</dbReference>
<feature type="transmembrane region" description="Helical" evidence="5">
    <location>
        <begin position="21"/>
        <end position="49"/>
    </location>
</feature>